<name>A0A0C2MWN7_THEKT</name>
<protein>
    <submittedName>
        <fullName evidence="1">Uncharacterized protein</fullName>
    </submittedName>
</protein>
<accession>A0A0C2MWN7</accession>
<gene>
    <name evidence="1" type="ORF">RF11_08690</name>
</gene>
<sequence>MFVFTSLDLVNIQTGGPGIVVEIDQLKLWKNKHHTWHPVSNIWALGCVDQTRERRLFFIEFLHKTANSLISVITTHVLEWSIIITDCFRSYRNIDSAYHHFTVNHSQRFVNQEWEYIQIL</sequence>
<dbReference type="PANTHER" id="PTHR47163:SF2">
    <property type="entry name" value="SI:DKEY-17M8.2"/>
    <property type="match status" value="1"/>
</dbReference>
<dbReference type="PANTHER" id="PTHR47163">
    <property type="entry name" value="DDE_TNP_IS1595 DOMAIN-CONTAINING PROTEIN"/>
    <property type="match status" value="1"/>
</dbReference>
<reference evidence="1 2" key="1">
    <citation type="journal article" date="2014" name="Genome Biol. Evol.">
        <title>The genome of the myxosporean Thelohanellus kitauei shows adaptations to nutrient acquisition within its fish host.</title>
        <authorList>
            <person name="Yang Y."/>
            <person name="Xiong J."/>
            <person name="Zhou Z."/>
            <person name="Huo F."/>
            <person name="Miao W."/>
            <person name="Ran C."/>
            <person name="Liu Y."/>
            <person name="Zhang J."/>
            <person name="Feng J."/>
            <person name="Wang M."/>
            <person name="Wang M."/>
            <person name="Wang L."/>
            <person name="Yao B."/>
        </authorList>
    </citation>
    <scope>NUCLEOTIDE SEQUENCE [LARGE SCALE GENOMIC DNA]</scope>
    <source>
        <strain evidence="1">Wuqing</strain>
    </source>
</reference>
<dbReference type="Proteomes" id="UP000031668">
    <property type="component" value="Unassembled WGS sequence"/>
</dbReference>
<dbReference type="EMBL" id="JWZT01002790">
    <property type="protein sequence ID" value="KII68560.1"/>
    <property type="molecule type" value="Genomic_DNA"/>
</dbReference>
<dbReference type="OrthoDB" id="5809873at2759"/>
<dbReference type="AlphaFoldDB" id="A0A0C2MWN7"/>
<comment type="caution">
    <text evidence="1">The sequence shown here is derived from an EMBL/GenBank/DDBJ whole genome shotgun (WGS) entry which is preliminary data.</text>
</comment>
<dbReference type="InterPro" id="IPR053164">
    <property type="entry name" value="IS1016-like_transposase"/>
</dbReference>
<organism evidence="1 2">
    <name type="scientific">Thelohanellus kitauei</name>
    <name type="common">Myxosporean</name>
    <dbReference type="NCBI Taxonomy" id="669202"/>
    <lineage>
        <taxon>Eukaryota</taxon>
        <taxon>Metazoa</taxon>
        <taxon>Cnidaria</taxon>
        <taxon>Myxozoa</taxon>
        <taxon>Myxosporea</taxon>
        <taxon>Bivalvulida</taxon>
        <taxon>Platysporina</taxon>
        <taxon>Myxobolidae</taxon>
        <taxon>Thelohanellus</taxon>
    </lineage>
</organism>
<evidence type="ECO:0000313" key="2">
    <source>
        <dbReference type="Proteomes" id="UP000031668"/>
    </source>
</evidence>
<keyword evidence="2" id="KW-1185">Reference proteome</keyword>
<proteinExistence type="predicted"/>
<evidence type="ECO:0000313" key="1">
    <source>
        <dbReference type="EMBL" id="KII68560.1"/>
    </source>
</evidence>